<dbReference type="PANTHER" id="PTHR22889:SF0">
    <property type="entry name" value="WD REPEAT-CONTAINING PROTEIN 89"/>
    <property type="match status" value="1"/>
</dbReference>
<keyword evidence="2" id="KW-0677">Repeat</keyword>
<dbReference type="Gene3D" id="2.130.10.10">
    <property type="entry name" value="YVTN repeat-like/Quinoprotein amine dehydrogenase"/>
    <property type="match status" value="2"/>
</dbReference>
<dbReference type="EMBL" id="CP031041">
    <property type="protein sequence ID" value="QDZ22656.1"/>
    <property type="molecule type" value="Genomic_DNA"/>
</dbReference>
<keyword evidence="6" id="KW-1185">Reference proteome</keyword>
<dbReference type="Pfam" id="PF00400">
    <property type="entry name" value="WD40"/>
    <property type="match status" value="2"/>
</dbReference>
<dbReference type="PROSITE" id="PS00678">
    <property type="entry name" value="WD_REPEATS_1"/>
    <property type="match status" value="1"/>
</dbReference>
<evidence type="ECO:0000256" key="3">
    <source>
        <dbReference type="PROSITE-ProRule" id="PRU00221"/>
    </source>
</evidence>
<dbReference type="PROSITE" id="PS50294">
    <property type="entry name" value="WD_REPEATS_REGION"/>
    <property type="match status" value="1"/>
</dbReference>
<evidence type="ECO:0000256" key="1">
    <source>
        <dbReference type="ARBA" id="ARBA00022574"/>
    </source>
</evidence>
<dbReference type="InterPro" id="IPR001680">
    <property type="entry name" value="WD40_rpt"/>
</dbReference>
<feature type="region of interest" description="Disordered" evidence="4">
    <location>
        <begin position="431"/>
        <end position="451"/>
    </location>
</feature>
<evidence type="ECO:0000313" key="5">
    <source>
        <dbReference type="EMBL" id="QDZ22656.1"/>
    </source>
</evidence>
<evidence type="ECO:0000256" key="2">
    <source>
        <dbReference type="ARBA" id="ARBA00022737"/>
    </source>
</evidence>
<protein>
    <submittedName>
        <fullName evidence="5">WD40 repeat domain-containing protein</fullName>
    </submittedName>
</protein>
<dbReference type="InterPro" id="IPR036322">
    <property type="entry name" value="WD40_repeat_dom_sf"/>
</dbReference>
<evidence type="ECO:0000313" key="6">
    <source>
        <dbReference type="Proteomes" id="UP000316726"/>
    </source>
</evidence>
<accession>A0A5B8MQ99</accession>
<evidence type="ECO:0000256" key="4">
    <source>
        <dbReference type="SAM" id="MobiDB-lite"/>
    </source>
</evidence>
<dbReference type="PROSITE" id="PS50082">
    <property type="entry name" value="WD_REPEATS_2"/>
    <property type="match status" value="1"/>
</dbReference>
<organism evidence="5 6">
    <name type="scientific">Chloropicon primus</name>
    <dbReference type="NCBI Taxonomy" id="1764295"/>
    <lineage>
        <taxon>Eukaryota</taxon>
        <taxon>Viridiplantae</taxon>
        <taxon>Chlorophyta</taxon>
        <taxon>Chloropicophyceae</taxon>
        <taxon>Chloropicales</taxon>
        <taxon>Chloropicaceae</taxon>
        <taxon>Chloropicon</taxon>
    </lineage>
</organism>
<gene>
    <name evidence="5" type="ORF">A3770_08p51740</name>
</gene>
<dbReference type="OrthoDB" id="25131at2759"/>
<name>A0A5B8MQ99_9CHLO</name>
<proteinExistence type="predicted"/>
<dbReference type="InterPro" id="IPR015943">
    <property type="entry name" value="WD40/YVTN_repeat-like_dom_sf"/>
</dbReference>
<dbReference type="Proteomes" id="UP000316726">
    <property type="component" value="Chromosome 8"/>
</dbReference>
<dbReference type="SUPFAM" id="SSF50978">
    <property type="entry name" value="WD40 repeat-like"/>
    <property type="match status" value="1"/>
</dbReference>
<reference evidence="5 6" key="1">
    <citation type="submission" date="2018-07" db="EMBL/GenBank/DDBJ databases">
        <title>The complete nuclear genome of the prasinophyte Chloropicon primus (CCMP1205).</title>
        <authorList>
            <person name="Pombert J.-F."/>
            <person name="Otis C."/>
            <person name="Turmel M."/>
            <person name="Lemieux C."/>
        </authorList>
    </citation>
    <scope>NUCLEOTIDE SEQUENCE [LARGE SCALE GENOMIC DNA]</scope>
    <source>
        <strain evidence="5 6">CCMP1205</strain>
    </source>
</reference>
<dbReference type="PANTHER" id="PTHR22889">
    <property type="entry name" value="WD REPEAT-CONTAINING PROTEIN 89"/>
    <property type="match status" value="1"/>
</dbReference>
<dbReference type="SMART" id="SM00320">
    <property type="entry name" value="WD40"/>
    <property type="match status" value="4"/>
</dbReference>
<keyword evidence="1 3" id="KW-0853">WD repeat</keyword>
<dbReference type="InterPro" id="IPR039328">
    <property type="entry name" value="WDR89"/>
</dbReference>
<feature type="region of interest" description="Disordered" evidence="4">
    <location>
        <begin position="298"/>
        <end position="317"/>
    </location>
</feature>
<dbReference type="AlphaFoldDB" id="A0A5B8MQ99"/>
<feature type="repeat" description="WD" evidence="3">
    <location>
        <begin position="93"/>
        <end position="135"/>
    </location>
</feature>
<sequence length="451" mass="48722">MQRVSARGVPLDKFDGIAVNVGQEALKAMAAAGLRPPEGEEEAPEIYLLKVVSSSALGGGPLGSRQLIATSLSDFTVHVLERRGGELHPVCRFRAHDAPVTDLLFFPGPSPTLMTASEDGLAKTWDLSRSLASGSDAQCVNQVACDGRRSPVWSISASKSGELLAAATQQGVLIWRKVVDKRHGLKWKKHVALEESFCDVVTQVLFHPDESSSGIGAGPPIVLAACGEDGLVCLFDLNKGPDEDENLLAVLNADSSIAQVGFFGQRQGGFLWCRTNDETFRAWNWTKACVSQEEVGRDVTMGESEEESEVSSMRDARKNLTESLSRSAPSAKIDYLVDCHWDTSSAELRLCGGNTSGQLFLFQLAVEAFDHGKGEAMVRFSSPKDIKPLRSLCGGGHRSVVRSMDSSHAPDWYLTCGEDGILCQWTPSRKGYGGSSGVAPPNRAMSRYRPY</sequence>
<dbReference type="InterPro" id="IPR019775">
    <property type="entry name" value="WD40_repeat_CS"/>
</dbReference>